<dbReference type="InterPro" id="IPR002559">
    <property type="entry name" value="Transposase_11"/>
</dbReference>
<dbReference type="AlphaFoldDB" id="Q0RGW3"/>
<dbReference type="GO" id="GO:0004803">
    <property type="term" value="F:transposase activity"/>
    <property type="evidence" value="ECO:0007669"/>
    <property type="project" value="InterPro"/>
</dbReference>
<dbReference type="Proteomes" id="UP000000657">
    <property type="component" value="Chromosome"/>
</dbReference>
<dbReference type="KEGG" id="fal:FRAAL4631"/>
<evidence type="ECO:0000313" key="3">
    <source>
        <dbReference type="Proteomes" id="UP000000657"/>
    </source>
</evidence>
<evidence type="ECO:0000313" key="2">
    <source>
        <dbReference type="EMBL" id="CAJ63273.1"/>
    </source>
</evidence>
<protein>
    <recommendedName>
        <fullName evidence="1">Transposase IS4-like domain-containing protein</fullName>
    </recommendedName>
</protein>
<feature type="domain" description="Transposase IS4-like" evidence="1">
    <location>
        <begin position="65"/>
        <end position="121"/>
    </location>
</feature>
<dbReference type="GO" id="GO:0006313">
    <property type="term" value="P:DNA transposition"/>
    <property type="evidence" value="ECO:0007669"/>
    <property type="project" value="InterPro"/>
</dbReference>
<dbReference type="HOGENOM" id="CLU_1641270_0_0_11"/>
<sequence length="161" mass="17222">MLVADLAAVAPPVQDQAPYLARLNPARKTDGPALTVRVIEYTVHTTGPGGTASSELFCLVTDLLDIEKWPALDLACAYRDRWGVETVIGHHKTDLGEGQAVLRSRDPEGVAQEMWALFAVYQALHRLMGTSADATGLPPSTISFRHTLTAATDSIGAAFPP</sequence>
<accession>Q0RGW3</accession>
<name>Q0RGW3_FRAAA</name>
<dbReference type="eggNOG" id="COG3385">
    <property type="taxonomic scope" value="Bacteria"/>
</dbReference>
<reference evidence="2 3" key="1">
    <citation type="journal article" date="2007" name="Genome Res.">
        <title>Genome characteristics of facultatively symbiotic Frankia sp. strains reflect host range and host plant biogeography.</title>
        <authorList>
            <person name="Normand P."/>
            <person name="Lapierre P."/>
            <person name="Tisa L.S."/>
            <person name="Gogarten J.P."/>
            <person name="Alloisio N."/>
            <person name="Bagnarol E."/>
            <person name="Bassi C.A."/>
            <person name="Berry A.M."/>
            <person name="Bickhart D.M."/>
            <person name="Choisne N."/>
            <person name="Couloux A."/>
            <person name="Cournoyer B."/>
            <person name="Cruveiller S."/>
            <person name="Daubin V."/>
            <person name="Demange N."/>
            <person name="Francino M.P."/>
            <person name="Goltsman E."/>
            <person name="Huang Y."/>
            <person name="Kopp O.R."/>
            <person name="Labarre L."/>
            <person name="Lapidus A."/>
            <person name="Lavire C."/>
            <person name="Marechal J."/>
            <person name="Martinez M."/>
            <person name="Mastronunzio J.E."/>
            <person name="Mullin B.C."/>
            <person name="Niemann J."/>
            <person name="Pujic P."/>
            <person name="Rawnsley T."/>
            <person name="Rouy Z."/>
            <person name="Schenowitz C."/>
            <person name="Sellstedt A."/>
            <person name="Tavares F."/>
            <person name="Tomkins J.P."/>
            <person name="Vallenet D."/>
            <person name="Valverde C."/>
            <person name="Wall L.G."/>
            <person name="Wang Y."/>
            <person name="Medigue C."/>
            <person name="Benson D.R."/>
        </authorList>
    </citation>
    <scope>NUCLEOTIDE SEQUENCE [LARGE SCALE GENOMIC DNA]</scope>
    <source>
        <strain evidence="3">DSM 45986 / CECT 9034 / ACN14a</strain>
    </source>
</reference>
<dbReference type="Pfam" id="PF01609">
    <property type="entry name" value="DDE_Tnp_1"/>
    <property type="match status" value="1"/>
</dbReference>
<dbReference type="InterPro" id="IPR012337">
    <property type="entry name" value="RNaseH-like_sf"/>
</dbReference>
<gene>
    <name evidence="2" type="ordered locus">FRAAL4631</name>
</gene>
<dbReference type="EMBL" id="CT573213">
    <property type="protein sequence ID" value="CAJ63273.1"/>
    <property type="molecule type" value="Genomic_DNA"/>
</dbReference>
<dbReference type="GO" id="GO:0003677">
    <property type="term" value="F:DNA binding"/>
    <property type="evidence" value="ECO:0007669"/>
    <property type="project" value="InterPro"/>
</dbReference>
<keyword evidence="3" id="KW-1185">Reference proteome</keyword>
<evidence type="ECO:0000259" key="1">
    <source>
        <dbReference type="Pfam" id="PF01609"/>
    </source>
</evidence>
<dbReference type="SUPFAM" id="SSF53098">
    <property type="entry name" value="Ribonuclease H-like"/>
    <property type="match status" value="1"/>
</dbReference>
<organism evidence="2 3">
    <name type="scientific">Frankia alni (strain DSM 45986 / CECT 9034 / ACN14a)</name>
    <dbReference type="NCBI Taxonomy" id="326424"/>
    <lineage>
        <taxon>Bacteria</taxon>
        <taxon>Bacillati</taxon>
        <taxon>Actinomycetota</taxon>
        <taxon>Actinomycetes</taxon>
        <taxon>Frankiales</taxon>
        <taxon>Frankiaceae</taxon>
        <taxon>Frankia</taxon>
    </lineage>
</organism>
<dbReference type="STRING" id="326424.FRAAL4631"/>
<proteinExistence type="predicted"/>